<evidence type="ECO:0000259" key="1">
    <source>
        <dbReference type="Pfam" id="PF11329"/>
    </source>
</evidence>
<evidence type="ECO:0000313" key="3">
    <source>
        <dbReference type="Proteomes" id="UP000305709"/>
    </source>
</evidence>
<keyword evidence="3" id="KW-1185">Reference proteome</keyword>
<dbReference type="EMBL" id="VDFV01000032">
    <property type="protein sequence ID" value="TNC66580.1"/>
    <property type="molecule type" value="Genomic_DNA"/>
</dbReference>
<dbReference type="Gene3D" id="1.50.10.140">
    <property type="match status" value="1"/>
</dbReference>
<reference evidence="2 3" key="1">
    <citation type="submission" date="2019-06" db="EMBL/GenBank/DDBJ databases">
        <authorList>
            <person name="Jiang L."/>
        </authorList>
    </citation>
    <scope>NUCLEOTIDE SEQUENCE [LARGE SCALE GENOMIC DNA]</scope>
    <source>
        <strain evidence="2 3">YIM 48858</strain>
    </source>
</reference>
<protein>
    <submittedName>
        <fullName evidence="2">DUF3131 domain-containing protein</fullName>
    </submittedName>
</protein>
<evidence type="ECO:0000313" key="2">
    <source>
        <dbReference type="EMBL" id="TNC66580.1"/>
    </source>
</evidence>
<organism evidence="2 3">
    <name type="scientific">Rubellimicrobium roseum</name>
    <dbReference type="NCBI Taxonomy" id="687525"/>
    <lineage>
        <taxon>Bacteria</taxon>
        <taxon>Pseudomonadati</taxon>
        <taxon>Pseudomonadota</taxon>
        <taxon>Alphaproteobacteria</taxon>
        <taxon>Rhodobacterales</taxon>
        <taxon>Roseobacteraceae</taxon>
        <taxon>Rubellimicrobium</taxon>
    </lineage>
</organism>
<dbReference type="InterPro" id="IPR021478">
    <property type="entry name" value="DUF3131"/>
</dbReference>
<name>A0A5C4N9G9_9RHOB</name>
<feature type="domain" description="DUF3131" evidence="1">
    <location>
        <begin position="79"/>
        <end position="450"/>
    </location>
</feature>
<accession>A0A5C4N9G9</accession>
<dbReference type="Proteomes" id="UP000305709">
    <property type="component" value="Unassembled WGS sequence"/>
</dbReference>
<proteinExistence type="predicted"/>
<comment type="caution">
    <text evidence="2">The sequence shown here is derived from an EMBL/GenBank/DDBJ whole genome shotgun (WGS) entry which is preliminary data.</text>
</comment>
<dbReference type="OrthoDB" id="9147113at2"/>
<sequence>MTYAPRRAARGPIRNGPVEPSVLNKIVSPPLVAIVLALGPGPAAPPLAAEGHWPDRPLSTVEPVASPRRGPLTEAEMAMARNAWRYFEANWQPDTGLTNAVNAFPSTTLWDTGSYIAALVSVHGLGIIEEDEARERLDLLLGTLSHLQLFRTECPNKVYHTQTAYPTDYRNEPGQIGCSALDIARLMVWLKVIEQRYPEFQPDVRRTLRRWNWCNLVTEAGVLQGSAVAEDGSTRYLQEGRLGYEEYGAAALALWGFGVEAAYDPEPYSTIWLYGVEVPYDSRDPRTLGAHNYVVTESYALLGLEFGFADPEGAGIPAWIARAAQNVYEAQARRFDATGVLTARTEHQLLESPYFVYDTVFSDGRPWATITDTGRSVPEHAAVALKGALGLWALWDTAYTDRLFEHIAPQFDPGKGYVEGIYEDGRGPIAQYTANNNGIMLETLFFKVNGPILQPVENPAAWVETADSSQNRCLPGTAEPVASGG</sequence>
<dbReference type="AlphaFoldDB" id="A0A5C4N9G9"/>
<gene>
    <name evidence="2" type="ORF">FHG71_16475</name>
</gene>
<dbReference type="Pfam" id="PF11329">
    <property type="entry name" value="DUF3131"/>
    <property type="match status" value="1"/>
</dbReference>